<feature type="domain" description="R13L1/DRL21-like LRR repeat region" evidence="1">
    <location>
        <begin position="50"/>
        <end position="111"/>
    </location>
</feature>
<evidence type="ECO:0000313" key="2">
    <source>
        <dbReference type="EMBL" id="EYU33510.1"/>
    </source>
</evidence>
<evidence type="ECO:0000313" key="3">
    <source>
        <dbReference type="Proteomes" id="UP000030748"/>
    </source>
</evidence>
<dbReference type="EMBL" id="KI630758">
    <property type="protein sequence ID" value="EYU33510.1"/>
    <property type="molecule type" value="Genomic_DNA"/>
</dbReference>
<dbReference type="Pfam" id="PF25019">
    <property type="entry name" value="LRR_R13L1-DRL21"/>
    <property type="match status" value="1"/>
</dbReference>
<keyword evidence="3" id="KW-1185">Reference proteome</keyword>
<sequence>MNLSFLTHAHPLICRFHLLEHSKTFQVYLMSELRFPHILNFSPDDSEVVVEDAWEAELRHKVHLESLGFIVQSDDIYSSVSLNAIDALETHRYLNELVIENYMGSRLSDWVVSK</sequence>
<name>A0A022R3X7_ERYGU</name>
<dbReference type="InterPro" id="IPR056789">
    <property type="entry name" value="LRR_R13L1-DRL21"/>
</dbReference>
<evidence type="ECO:0000259" key="1">
    <source>
        <dbReference type="Pfam" id="PF25019"/>
    </source>
</evidence>
<gene>
    <name evidence="2" type="ORF">MIMGU_mgv11b015325mg</name>
</gene>
<accession>A0A022R3X7</accession>
<dbReference type="Proteomes" id="UP000030748">
    <property type="component" value="Unassembled WGS sequence"/>
</dbReference>
<protein>
    <recommendedName>
        <fullName evidence="1">R13L1/DRL21-like LRR repeat region domain-containing protein</fullName>
    </recommendedName>
</protein>
<reference evidence="2 3" key="1">
    <citation type="journal article" date="2013" name="Proc. Natl. Acad. Sci. U.S.A.">
        <title>Fine-scale variation in meiotic recombination in Mimulus inferred from population shotgun sequencing.</title>
        <authorList>
            <person name="Hellsten U."/>
            <person name="Wright K.M."/>
            <person name="Jenkins J."/>
            <person name="Shu S."/>
            <person name="Yuan Y."/>
            <person name="Wessler S.R."/>
            <person name="Schmutz J."/>
            <person name="Willis J.H."/>
            <person name="Rokhsar D.S."/>
        </authorList>
    </citation>
    <scope>NUCLEOTIDE SEQUENCE [LARGE SCALE GENOMIC DNA]</scope>
    <source>
        <strain evidence="3">cv. DUN x IM62</strain>
    </source>
</reference>
<proteinExistence type="predicted"/>
<organism evidence="2 3">
    <name type="scientific">Erythranthe guttata</name>
    <name type="common">Yellow monkey flower</name>
    <name type="synonym">Mimulus guttatus</name>
    <dbReference type="NCBI Taxonomy" id="4155"/>
    <lineage>
        <taxon>Eukaryota</taxon>
        <taxon>Viridiplantae</taxon>
        <taxon>Streptophyta</taxon>
        <taxon>Embryophyta</taxon>
        <taxon>Tracheophyta</taxon>
        <taxon>Spermatophyta</taxon>
        <taxon>Magnoliopsida</taxon>
        <taxon>eudicotyledons</taxon>
        <taxon>Gunneridae</taxon>
        <taxon>Pentapetalae</taxon>
        <taxon>asterids</taxon>
        <taxon>lamiids</taxon>
        <taxon>Lamiales</taxon>
        <taxon>Phrymaceae</taxon>
        <taxon>Erythranthe</taxon>
    </lineage>
</organism>
<dbReference type="AlphaFoldDB" id="A0A022R3X7"/>